<dbReference type="AlphaFoldDB" id="A0A7W4PD22"/>
<gene>
    <name evidence="1" type="ORF">HLH32_08100</name>
</gene>
<evidence type="ECO:0000313" key="1">
    <source>
        <dbReference type="EMBL" id="MBB2186346.1"/>
    </source>
</evidence>
<reference evidence="1 2" key="1">
    <citation type="submission" date="2020-04" db="EMBL/GenBank/DDBJ databases">
        <title>Description of novel Gluconacetobacter.</title>
        <authorList>
            <person name="Sombolestani A."/>
        </authorList>
    </citation>
    <scope>NUCLEOTIDE SEQUENCE [LARGE SCALE GENOMIC DNA]</scope>
    <source>
        <strain evidence="1 2">LMG 1382</strain>
    </source>
</reference>
<protein>
    <submittedName>
        <fullName evidence="1">Uncharacterized protein</fullName>
    </submittedName>
</protein>
<dbReference type="Proteomes" id="UP000562982">
    <property type="component" value="Unassembled WGS sequence"/>
</dbReference>
<accession>A0A7W4PD22</accession>
<evidence type="ECO:0000313" key="2">
    <source>
        <dbReference type="Proteomes" id="UP000562982"/>
    </source>
</evidence>
<dbReference type="RefSeq" id="WP_114726998.1">
    <property type="nucleotide sequence ID" value="NZ_BJMI01000002.1"/>
</dbReference>
<name>A0A7W4PD22_GLULI</name>
<sequence length="93" mass="10130">MNLIELWKVYSTPAGTLLGAAGGIYGTLLQGRMSAWRGHLEAGRQALELVARAGEREARTDALLTACMDRLDAARRGLFDQPRGERAAVEGRF</sequence>
<dbReference type="EMBL" id="JABEQI010000003">
    <property type="protein sequence ID" value="MBB2186346.1"/>
    <property type="molecule type" value="Genomic_DNA"/>
</dbReference>
<organism evidence="1 2">
    <name type="scientific">Gluconacetobacter liquefaciens</name>
    <name type="common">Acetobacter liquefaciens</name>
    <dbReference type="NCBI Taxonomy" id="89584"/>
    <lineage>
        <taxon>Bacteria</taxon>
        <taxon>Pseudomonadati</taxon>
        <taxon>Pseudomonadota</taxon>
        <taxon>Alphaproteobacteria</taxon>
        <taxon>Acetobacterales</taxon>
        <taxon>Acetobacteraceae</taxon>
        <taxon>Gluconacetobacter</taxon>
    </lineage>
</organism>
<proteinExistence type="predicted"/>
<comment type="caution">
    <text evidence="1">The sequence shown here is derived from an EMBL/GenBank/DDBJ whole genome shotgun (WGS) entry which is preliminary data.</text>
</comment>